<comment type="caution">
    <text evidence="1">The sequence shown here is derived from an EMBL/GenBank/DDBJ whole genome shotgun (WGS) entry which is preliminary data.</text>
</comment>
<evidence type="ECO:0000313" key="2">
    <source>
        <dbReference type="Proteomes" id="UP000601435"/>
    </source>
</evidence>
<reference evidence="1" key="1">
    <citation type="submission" date="2021-02" db="EMBL/GenBank/DDBJ databases">
        <authorList>
            <person name="Dougan E. K."/>
            <person name="Rhodes N."/>
            <person name="Thang M."/>
            <person name="Chan C."/>
        </authorList>
    </citation>
    <scope>NUCLEOTIDE SEQUENCE</scope>
</reference>
<dbReference type="EMBL" id="CAJNJA010024808">
    <property type="protein sequence ID" value="CAE7532518.1"/>
    <property type="molecule type" value="Genomic_DNA"/>
</dbReference>
<sequence>MVVLREMEVEAEPEPPVDRQVALATGGQAFGVAFHVHERNNLVQRVESWMRDFVTHHRVETLEDFIFLVEKATWGPSLKTLVDEVQSIRESRLILARFKSAWQSGVTAIQAAQTASAKHESADVEEPIPELQFQQLANDWQRSYNLKIEPHLDPSDSLRARVWREFKRRALTIMEMSKVKSVVGGASPLDEDKISFEKGAKCLDGKEYIMMTLTCALEDADFVLRHTLLYGQQNLAWMSKLDLLTRGTMEGKAVNVPPPPSRFVSSDDSPAKRRKVVTVSMLKGGPADLHPIPGLTIYGASDGGDKLSAEQLASDLLGQRCYSFDLEAAISGLLLECMARSSNCTVSVGRVHSTLQQPLTFDAQCLHATQPFQGILMRPHCATLEGGASCGVEGGWRPLAGPLVQDSAWEVACAFVEWLWRALLSLPVAWDALWAFAAECDQDAVTCVQSTMPSVVHVPHVEAVSVDVLLPFLERRQVCGILVGGGSPCQGNSALNMRRQGLRLEIITFLENVANAPSDVEKAPAIFTFTREFYHPVDGTQLVVAWANVANFTVRAVSAQLSVFQVEASIWNRCTLSLSHCDTALLQAFAAFQMSRGAEWRELPPSAIGARQRSQIYAGLSGQRFSSESERGLDHLLPPGLGKEQHMLQSSALPSPFLTREWPDADVEFVTYTIGVWRELLPLLAKRQRQVFRSVVKAASPLQETLSRFRCDSATRVAANKNAAVIAFFTSLLRWPDVWQAKEMIQGFSIVGEIPVSGLFRAITPHLSKDPDTQAWLASDAVAAVDAIMQSSPGKHAAEIQRVTEKEQAKGFCSDWMTRSQLDARFGSGGWRPLERFLTVQADGKLRVIDNAFTFWLKVKAQVTLKKRAFPLFRNMATPIKSPLQKKHKGNEGPDDDIEITSVNPGGNQQPVSLEAIEKLLDRKLDPLNCFLQQIHLDLGASKESVCVEFEGMGLRLTETENQVAAAMKRVEALEQETVKLKVVETTPRHYDSNNPRSLSMMVGNIPGASSLDDAKTWLDKHCRSVGIASPSPSDVYQEGSDSNLVFVKCQSESHRDSFIQSIRDESKKLRGSSPTQAISSHLFAKVDLPFDVRAVEGARYAMKKMLVSWNFNSSCVRYDIHSGVLSVAGREIVKVSVQNFAP</sequence>
<proteinExistence type="predicted"/>
<evidence type="ECO:0000313" key="1">
    <source>
        <dbReference type="EMBL" id="CAE7532518.1"/>
    </source>
</evidence>
<accession>A0A812TMY6</accession>
<dbReference type="AlphaFoldDB" id="A0A812TMY6"/>
<gene>
    <name evidence="1" type="ORF">SNEC2469_LOCUS15307</name>
</gene>
<protein>
    <submittedName>
        <fullName evidence="1">Uncharacterized protein</fullName>
    </submittedName>
</protein>
<organism evidence="1 2">
    <name type="scientific">Symbiodinium necroappetens</name>
    <dbReference type="NCBI Taxonomy" id="1628268"/>
    <lineage>
        <taxon>Eukaryota</taxon>
        <taxon>Sar</taxon>
        <taxon>Alveolata</taxon>
        <taxon>Dinophyceae</taxon>
        <taxon>Suessiales</taxon>
        <taxon>Symbiodiniaceae</taxon>
        <taxon>Symbiodinium</taxon>
    </lineage>
</organism>
<dbReference type="Proteomes" id="UP000601435">
    <property type="component" value="Unassembled WGS sequence"/>
</dbReference>
<keyword evidence="2" id="KW-1185">Reference proteome</keyword>
<dbReference type="OrthoDB" id="411962at2759"/>
<name>A0A812TMY6_9DINO</name>